<feature type="region of interest" description="Disordered" evidence="1">
    <location>
        <begin position="39"/>
        <end position="73"/>
    </location>
</feature>
<protein>
    <submittedName>
        <fullName evidence="2">Uncharacterized protein</fullName>
    </submittedName>
</protein>
<organism evidence="2 3">
    <name type="scientific">Apiotrichum porosum</name>
    <dbReference type="NCBI Taxonomy" id="105984"/>
    <lineage>
        <taxon>Eukaryota</taxon>
        <taxon>Fungi</taxon>
        <taxon>Dikarya</taxon>
        <taxon>Basidiomycota</taxon>
        <taxon>Agaricomycotina</taxon>
        <taxon>Tremellomycetes</taxon>
        <taxon>Trichosporonales</taxon>
        <taxon>Trichosporonaceae</taxon>
        <taxon>Apiotrichum</taxon>
    </lineage>
</organism>
<feature type="compositionally biased region" description="Basic and acidic residues" evidence="1">
    <location>
        <begin position="57"/>
        <end position="73"/>
    </location>
</feature>
<comment type="caution">
    <text evidence="2">The sequence shown here is derived from an EMBL/GenBank/DDBJ whole genome shotgun (WGS) entry which is preliminary data.</text>
</comment>
<evidence type="ECO:0000256" key="1">
    <source>
        <dbReference type="SAM" id="MobiDB-lite"/>
    </source>
</evidence>
<proteinExistence type="predicted"/>
<feature type="region of interest" description="Disordered" evidence="1">
    <location>
        <begin position="190"/>
        <end position="257"/>
    </location>
</feature>
<name>A0A427Y6Y1_9TREE</name>
<dbReference type="EMBL" id="RSCE01000002">
    <property type="protein sequence ID" value="RSH86849.1"/>
    <property type="molecule type" value="Genomic_DNA"/>
</dbReference>
<keyword evidence="3" id="KW-1185">Reference proteome</keyword>
<dbReference type="RefSeq" id="XP_028479634.1">
    <property type="nucleotide sequence ID" value="XM_028620662.1"/>
</dbReference>
<dbReference type="GeneID" id="39589670"/>
<dbReference type="InterPro" id="IPR035213">
    <property type="entry name" value="DUF5321"/>
</dbReference>
<reference evidence="2 3" key="1">
    <citation type="submission" date="2018-11" db="EMBL/GenBank/DDBJ databases">
        <title>Genome sequence of Apiotrichum porosum DSM 27194.</title>
        <authorList>
            <person name="Aliyu H."/>
            <person name="Gorte O."/>
            <person name="Ochsenreither K."/>
        </authorList>
    </citation>
    <scope>NUCLEOTIDE SEQUENCE [LARGE SCALE GENOMIC DNA]</scope>
    <source>
        <strain evidence="2 3">DSM 27194</strain>
    </source>
</reference>
<dbReference type="Pfam" id="PF17254">
    <property type="entry name" value="DUF5321"/>
    <property type="match status" value="1"/>
</dbReference>
<evidence type="ECO:0000313" key="3">
    <source>
        <dbReference type="Proteomes" id="UP000279236"/>
    </source>
</evidence>
<sequence length="257" mass="29111">MLARTLQVHAARRAVSATAARPAMRTPSLLHARLYTAPSDPAHRQHQHQHHQQQQQREPEHEHAHHDHLFGGKLDDLHTPFPKDVPPISQRLRPLVPFLIVWTIITSLAVHLLRVRTEGEQSTARAHAQESVLEGLVQRFQAGEVVDDTEIRRELEMVGLRERTSLTLGVDADLAEMREVSWWEVLRGRKRDGEDEEAGDEKKEEDMSDEEKETAAAKEWSKIVEQATAEPAKPPPMEQPTRPAGVAKRAESANVYL</sequence>
<feature type="compositionally biased region" description="Basic and acidic residues" evidence="1">
    <location>
        <begin position="213"/>
        <end position="222"/>
    </location>
</feature>
<evidence type="ECO:0000313" key="2">
    <source>
        <dbReference type="EMBL" id="RSH86849.1"/>
    </source>
</evidence>
<dbReference type="OrthoDB" id="2596179at2759"/>
<accession>A0A427Y6Y1</accession>
<dbReference type="Proteomes" id="UP000279236">
    <property type="component" value="Unassembled WGS sequence"/>
</dbReference>
<gene>
    <name evidence="2" type="ORF">EHS24_005127</name>
</gene>
<dbReference type="AlphaFoldDB" id="A0A427Y6Y1"/>